<name>A0AA37S070_9GAMM</name>
<keyword evidence="10" id="KW-1185">Reference proteome</keyword>
<dbReference type="Proteomes" id="UP001161422">
    <property type="component" value="Unassembled WGS sequence"/>
</dbReference>
<proteinExistence type="inferred from homology"/>
<evidence type="ECO:0000256" key="6">
    <source>
        <dbReference type="PIRNR" id="PIRNR010252"/>
    </source>
</evidence>
<dbReference type="InterPro" id="IPR048373">
    <property type="entry name" value="ZapC_N"/>
</dbReference>
<keyword evidence="3 5" id="KW-0717">Septation</keyword>
<dbReference type="Pfam" id="PF21083">
    <property type="entry name" value="ZapC_N"/>
    <property type="match status" value="1"/>
</dbReference>
<evidence type="ECO:0000256" key="2">
    <source>
        <dbReference type="ARBA" id="ARBA00022618"/>
    </source>
</evidence>
<dbReference type="AlphaFoldDB" id="A0AA37S070"/>
<keyword evidence="2 5" id="KW-0132">Cell division</keyword>
<dbReference type="InterPro" id="IPR048372">
    <property type="entry name" value="ZapC_C"/>
</dbReference>
<evidence type="ECO:0000256" key="5">
    <source>
        <dbReference type="HAMAP-Rule" id="MF_00906"/>
    </source>
</evidence>
<evidence type="ECO:0000259" key="7">
    <source>
        <dbReference type="Pfam" id="PF07126"/>
    </source>
</evidence>
<organism evidence="9 10">
    <name type="scientific">Paraferrimonas sedimenticola</name>
    <dbReference type="NCBI Taxonomy" id="375674"/>
    <lineage>
        <taxon>Bacteria</taxon>
        <taxon>Pseudomonadati</taxon>
        <taxon>Pseudomonadota</taxon>
        <taxon>Gammaproteobacteria</taxon>
        <taxon>Alteromonadales</taxon>
        <taxon>Ferrimonadaceae</taxon>
        <taxon>Paraferrimonas</taxon>
    </lineage>
</organism>
<evidence type="ECO:0000313" key="9">
    <source>
        <dbReference type="EMBL" id="GLP98062.1"/>
    </source>
</evidence>
<accession>A0AA37S070</accession>
<reference evidence="9" key="2">
    <citation type="submission" date="2023-01" db="EMBL/GenBank/DDBJ databases">
        <title>Draft genome sequence of Paraferrimonas sedimenticola strain NBRC 101628.</title>
        <authorList>
            <person name="Sun Q."/>
            <person name="Mori K."/>
        </authorList>
    </citation>
    <scope>NUCLEOTIDE SEQUENCE</scope>
    <source>
        <strain evidence="9">NBRC 101628</strain>
    </source>
</reference>
<keyword evidence="1 5" id="KW-0963">Cytoplasm</keyword>
<evidence type="ECO:0000313" key="10">
    <source>
        <dbReference type="Proteomes" id="UP001161422"/>
    </source>
</evidence>
<evidence type="ECO:0000256" key="4">
    <source>
        <dbReference type="ARBA" id="ARBA00023306"/>
    </source>
</evidence>
<dbReference type="EMBL" id="BSNC01000016">
    <property type="protein sequence ID" value="GLP98062.1"/>
    <property type="molecule type" value="Genomic_DNA"/>
</dbReference>
<dbReference type="GO" id="GO:0043093">
    <property type="term" value="P:FtsZ-dependent cytokinesis"/>
    <property type="evidence" value="ECO:0007669"/>
    <property type="project" value="UniProtKB-UniRule"/>
</dbReference>
<dbReference type="PIRSF" id="PIRSF010252">
    <property type="entry name" value="ZapC"/>
    <property type="match status" value="1"/>
</dbReference>
<dbReference type="InterPro" id="IPR009809">
    <property type="entry name" value="ZapC"/>
</dbReference>
<comment type="subcellular location">
    <subcellularLocation>
        <location evidence="5 6">Cytoplasm</location>
    </subcellularLocation>
</comment>
<comment type="function">
    <text evidence="5 6">Contributes to the efficiency of the cell division process by stabilizing the polymeric form of the cell division protein FtsZ. Acts by promoting interactions between FtsZ protofilaments and suppressing the GTPase activity of FtsZ.</text>
</comment>
<gene>
    <name evidence="5 9" type="primary">zapC</name>
    <name evidence="9" type="ORF">GCM10007895_33690</name>
</gene>
<keyword evidence="4 5" id="KW-0131">Cell cycle</keyword>
<dbReference type="GO" id="GO:0000917">
    <property type="term" value="P:division septum assembly"/>
    <property type="evidence" value="ECO:0007669"/>
    <property type="project" value="UniProtKB-KW"/>
</dbReference>
<dbReference type="Pfam" id="PF07126">
    <property type="entry name" value="ZapC_C"/>
    <property type="match status" value="1"/>
</dbReference>
<evidence type="ECO:0000256" key="3">
    <source>
        <dbReference type="ARBA" id="ARBA00023210"/>
    </source>
</evidence>
<protein>
    <recommendedName>
        <fullName evidence="5 6">Cell division protein ZapC</fullName>
    </recommendedName>
</protein>
<dbReference type="RefSeq" id="WP_095507179.1">
    <property type="nucleotide sequence ID" value="NZ_BSNC01000016.1"/>
</dbReference>
<dbReference type="GO" id="GO:0005737">
    <property type="term" value="C:cytoplasm"/>
    <property type="evidence" value="ECO:0007669"/>
    <property type="project" value="UniProtKB-SubCell"/>
</dbReference>
<feature type="domain" description="Cell-division protein ZapC N-terminal" evidence="8">
    <location>
        <begin position="3"/>
        <end position="88"/>
    </location>
</feature>
<comment type="caution">
    <text evidence="9">The sequence shown here is derived from an EMBL/GenBank/DDBJ whole genome shotgun (WGS) entry which is preliminary data.</text>
</comment>
<comment type="subunit">
    <text evidence="5">Interacts directly with FtsZ.</text>
</comment>
<feature type="domain" description="Cell-division protein ZapC C-terminal" evidence="7">
    <location>
        <begin position="90"/>
        <end position="168"/>
    </location>
</feature>
<evidence type="ECO:0000259" key="8">
    <source>
        <dbReference type="Pfam" id="PF21083"/>
    </source>
</evidence>
<dbReference type="HAMAP" id="MF_00906">
    <property type="entry name" value="ZapC"/>
    <property type="match status" value="1"/>
</dbReference>
<reference evidence="9" key="1">
    <citation type="journal article" date="2014" name="Int. J. Syst. Evol. Microbiol.">
        <title>Complete genome sequence of Corynebacterium casei LMG S-19264T (=DSM 44701T), isolated from a smear-ripened cheese.</title>
        <authorList>
            <consortium name="US DOE Joint Genome Institute (JGI-PGF)"/>
            <person name="Walter F."/>
            <person name="Albersmeier A."/>
            <person name="Kalinowski J."/>
            <person name="Ruckert C."/>
        </authorList>
    </citation>
    <scope>NUCLEOTIDE SEQUENCE</scope>
    <source>
        <strain evidence="9">NBRC 101628</strain>
    </source>
</reference>
<sequence>MLLVPNGSWQWQYNEQRQLLMLSLGDELEFATPYHNKVLIPDALGTAMFDAHHAAFYQKFIERIAKVRASDAAKVQMALNATAAHFMLQPQMPKSWFFAESSQLVYSEVGKCFQLKTEQGKALAVVVDAGIQASLVMLLSPQLELNHKKSLQQFEVIKVMNNRLQPLPRSQSQTVAA</sequence>
<evidence type="ECO:0000256" key="1">
    <source>
        <dbReference type="ARBA" id="ARBA00022490"/>
    </source>
</evidence>
<comment type="similarity">
    <text evidence="5 6">Belongs to the ZapC family.</text>
</comment>